<evidence type="ECO:0000256" key="3">
    <source>
        <dbReference type="ARBA" id="ARBA00022679"/>
    </source>
</evidence>
<reference evidence="9" key="1">
    <citation type="submission" date="2018-07" db="EMBL/GenBank/DDBJ databases">
        <authorList>
            <person name="Quirk P.G."/>
            <person name="Krulwich T.A."/>
        </authorList>
    </citation>
    <scope>NUCLEOTIDE SEQUENCE</scope>
</reference>
<dbReference type="NCBIfam" id="NF008805">
    <property type="entry name" value="PRK11824.1"/>
    <property type="match status" value="1"/>
</dbReference>
<dbReference type="GO" id="GO:0004654">
    <property type="term" value="F:polyribonucleotide nucleotidyltransferase activity"/>
    <property type="evidence" value="ECO:0007669"/>
    <property type="project" value="UniProtKB-EC"/>
</dbReference>
<dbReference type="InterPro" id="IPR015847">
    <property type="entry name" value="ExoRNase_PH_dom2"/>
</dbReference>
<dbReference type="InterPro" id="IPR015848">
    <property type="entry name" value="PNPase_PH_RNA-bd_bac/org-type"/>
</dbReference>
<dbReference type="Pfam" id="PF01138">
    <property type="entry name" value="RNase_PH"/>
    <property type="match status" value="2"/>
</dbReference>
<dbReference type="InterPro" id="IPR012340">
    <property type="entry name" value="NA-bd_OB-fold"/>
</dbReference>
<keyword evidence="3" id="KW-0808">Transferase</keyword>
<dbReference type="Gene3D" id="2.40.50.140">
    <property type="entry name" value="Nucleic acid-binding proteins"/>
    <property type="match status" value="1"/>
</dbReference>
<dbReference type="GO" id="GO:0000965">
    <property type="term" value="P:mitochondrial RNA 3'-end processing"/>
    <property type="evidence" value="ECO:0007669"/>
    <property type="project" value="TreeGrafter"/>
</dbReference>
<evidence type="ECO:0000256" key="6">
    <source>
        <dbReference type="PROSITE-ProRule" id="PRU00117"/>
    </source>
</evidence>
<feature type="region of interest" description="Disordered" evidence="7">
    <location>
        <begin position="751"/>
        <end position="770"/>
    </location>
</feature>
<keyword evidence="5 6" id="KW-0694">RNA-binding</keyword>
<dbReference type="InterPro" id="IPR001247">
    <property type="entry name" value="ExoRNase_PH_dom1"/>
</dbReference>
<dbReference type="FunFam" id="2.40.50.140:FF:000113">
    <property type="entry name" value="polyribonucleotide nucleotidyltransferase 1, mitochondrial"/>
    <property type="match status" value="1"/>
</dbReference>
<dbReference type="InterPro" id="IPR036345">
    <property type="entry name" value="ExoRNase_PH_dom2_sf"/>
</dbReference>
<dbReference type="PROSITE" id="PS50126">
    <property type="entry name" value="S1"/>
    <property type="match status" value="1"/>
</dbReference>
<dbReference type="CDD" id="cd09033">
    <property type="entry name" value="KH-I_PNPT1"/>
    <property type="match status" value="1"/>
</dbReference>
<dbReference type="CDD" id="cd11363">
    <property type="entry name" value="RNase_PH_PNPase_1"/>
    <property type="match status" value="1"/>
</dbReference>
<dbReference type="FunFam" id="3.30.230.70:FF:000001">
    <property type="entry name" value="Polyribonucleotide nucleotidyltransferase"/>
    <property type="match status" value="1"/>
</dbReference>
<dbReference type="GO" id="GO:0000175">
    <property type="term" value="F:3'-5'-RNA exonuclease activity"/>
    <property type="evidence" value="ECO:0007669"/>
    <property type="project" value="TreeGrafter"/>
</dbReference>
<dbReference type="EC" id="2.7.7.8" evidence="2"/>
<evidence type="ECO:0000256" key="5">
    <source>
        <dbReference type="ARBA" id="ARBA00022884"/>
    </source>
</evidence>
<dbReference type="PANTHER" id="PTHR11252">
    <property type="entry name" value="POLYRIBONUCLEOTIDE NUCLEOTIDYLTRANSFERASE"/>
    <property type="match status" value="1"/>
</dbReference>
<evidence type="ECO:0000256" key="4">
    <source>
        <dbReference type="ARBA" id="ARBA00022695"/>
    </source>
</evidence>
<dbReference type="Pfam" id="PF03725">
    <property type="entry name" value="RNase_PH_C"/>
    <property type="match status" value="1"/>
</dbReference>
<dbReference type="InterPro" id="IPR027408">
    <property type="entry name" value="PNPase/RNase_PH_dom_sf"/>
</dbReference>
<dbReference type="NCBIfam" id="TIGR03591">
    <property type="entry name" value="polynuc_phos"/>
    <property type="match status" value="1"/>
</dbReference>
<evidence type="ECO:0000256" key="1">
    <source>
        <dbReference type="ARBA" id="ARBA00007404"/>
    </source>
</evidence>
<sequence length="770" mass="85506">MYLRKSSNLSHKCIRQSLKFIKNVHRRNFNAGSNVVETEITFEPGRSIQISTGKFARFANGSAIVRSGDTSVMVTAVSKEKPGTASFTPLTVDYRNKSAAAGRIPTNFLRRELGPTEKEILSARLVDRSIRPLFPSDFRCETQIVCNMLAIDSVHYPDVQAINGASAALALSDIPWNGPVGAVRIGFCDNKFIINPTRRELQTSSLDLIVTATKQNLVVMLEGKANVIYLQDLQHAIKTGTQQAQHIVNEIEKLRKSHGKPKRSLESPVPLDEGIQDAIKTMCEMRLKEVFSNPVHDKISRDQAVNVIRTDVVDKVWSSYPDAEPGKIQDFFNVYCKELFRNMVFESEKRCDGRGLDDLRKIECQVDLHKPLHGSALFQRGQTQVFCTVALDSLESALKLDTLTALDTGVKKKNFFLHYEFPPYATGEIGRIGPIGRREMGHGSLAERGLFPIVPHDYPFTIRLTSEVLESNGSSSMASVCAGSMALIDAGVPISSAAAGVAIGLMTKYENDDTKHLLDYRILTDLLGIEDYLGDMDMKVAGTRKGITALQADIKIPGVPLKIIMEALQKATDGKAKVLDIMDTCIRSPRKGKKESWPVTEKFKLEAHQRSKLIGPGGMNVKKLYLEIGVQLTQQDETEYLLFAPSQEAMDEAKEMIEEWMKEDRVPNLEFGAIYTAKIVELRDTGVLVTLYPNMPPALLHNSQLDQRKIAHPSAVGLEIGQEIQVKYFGRDPVSGHMRLSRKVLQGPASHVVRSLDKNKSNQETANKSS</sequence>
<proteinExistence type="inferred from homology"/>
<dbReference type="PANTHER" id="PTHR11252:SF0">
    <property type="entry name" value="POLYRIBONUCLEOTIDE NUCLEOTIDYLTRANSFERASE 1, MITOCHONDRIAL"/>
    <property type="match status" value="1"/>
</dbReference>
<dbReference type="GO" id="GO:0000958">
    <property type="term" value="P:mitochondrial mRNA catabolic process"/>
    <property type="evidence" value="ECO:0007669"/>
    <property type="project" value="TreeGrafter"/>
</dbReference>
<dbReference type="InterPro" id="IPR012162">
    <property type="entry name" value="PNPase"/>
</dbReference>
<name>A0A336M3M1_CULSO</name>
<keyword evidence="4" id="KW-0548">Nucleotidyltransferase</keyword>
<dbReference type="Pfam" id="PF03726">
    <property type="entry name" value="PNPase"/>
    <property type="match status" value="1"/>
</dbReference>
<dbReference type="InterPro" id="IPR003029">
    <property type="entry name" value="S1_domain"/>
</dbReference>
<dbReference type="EMBL" id="UFQT01000509">
    <property type="protein sequence ID" value="SSX24854.1"/>
    <property type="molecule type" value="Genomic_DNA"/>
</dbReference>
<evidence type="ECO:0000256" key="7">
    <source>
        <dbReference type="SAM" id="MobiDB-lite"/>
    </source>
</evidence>
<evidence type="ECO:0000313" key="9">
    <source>
        <dbReference type="EMBL" id="SSX24854.1"/>
    </source>
</evidence>
<dbReference type="FunFam" id="3.30.230.70:FF:000032">
    <property type="entry name" value="Polyribonucleotide nucleotidyltransferase 1"/>
    <property type="match status" value="1"/>
</dbReference>
<dbReference type="PROSITE" id="PS50084">
    <property type="entry name" value="KH_TYPE_1"/>
    <property type="match status" value="1"/>
</dbReference>
<dbReference type="AlphaFoldDB" id="A0A336M3M1"/>
<protein>
    <recommendedName>
        <fullName evidence="2">polyribonucleotide nucleotidyltransferase</fullName>
        <ecNumber evidence="2">2.7.7.8</ecNumber>
    </recommendedName>
</protein>
<dbReference type="PIRSF" id="PIRSF005499">
    <property type="entry name" value="PNPase"/>
    <property type="match status" value="1"/>
</dbReference>
<dbReference type="GO" id="GO:0005829">
    <property type="term" value="C:cytosol"/>
    <property type="evidence" value="ECO:0007669"/>
    <property type="project" value="TreeGrafter"/>
</dbReference>
<dbReference type="VEuPathDB" id="VectorBase:CSON011602"/>
<gene>
    <name evidence="9" type="primary">CSON011602</name>
</gene>
<dbReference type="GO" id="GO:0003723">
    <property type="term" value="F:RNA binding"/>
    <property type="evidence" value="ECO:0007669"/>
    <property type="project" value="UniProtKB-UniRule"/>
</dbReference>
<dbReference type="SUPFAM" id="SSF54211">
    <property type="entry name" value="Ribosomal protein S5 domain 2-like"/>
    <property type="match status" value="2"/>
</dbReference>
<dbReference type="Gene3D" id="3.30.1370.10">
    <property type="entry name" value="K Homology domain, type 1"/>
    <property type="match status" value="1"/>
</dbReference>
<dbReference type="InterPro" id="IPR036612">
    <property type="entry name" value="KH_dom_type_1_sf"/>
</dbReference>
<evidence type="ECO:0000259" key="8">
    <source>
        <dbReference type="PROSITE" id="PS50126"/>
    </source>
</evidence>
<accession>A0A336M3M1</accession>
<dbReference type="SUPFAM" id="SSF54791">
    <property type="entry name" value="Eukaryotic type KH-domain (KH-domain type I)"/>
    <property type="match status" value="1"/>
</dbReference>
<feature type="domain" description="S1 motif" evidence="8">
    <location>
        <begin position="672"/>
        <end position="743"/>
    </location>
</feature>
<dbReference type="SUPFAM" id="SSF55666">
    <property type="entry name" value="Ribonuclease PH domain 2-like"/>
    <property type="match status" value="2"/>
</dbReference>
<dbReference type="FunFam" id="3.30.1370.10:FF:000001">
    <property type="entry name" value="Polyribonucleotide nucleotidyltransferase"/>
    <property type="match status" value="1"/>
</dbReference>
<dbReference type="SUPFAM" id="SSF46915">
    <property type="entry name" value="Polynucleotide phosphorylase/guanosine pentaphosphate synthase (PNPase/GPSI), domain 3"/>
    <property type="match status" value="1"/>
</dbReference>
<dbReference type="SUPFAM" id="SSF50249">
    <property type="entry name" value="Nucleic acid-binding proteins"/>
    <property type="match status" value="1"/>
</dbReference>
<organism evidence="9">
    <name type="scientific">Culicoides sonorensis</name>
    <name type="common">Biting midge</name>
    <dbReference type="NCBI Taxonomy" id="179676"/>
    <lineage>
        <taxon>Eukaryota</taxon>
        <taxon>Metazoa</taxon>
        <taxon>Ecdysozoa</taxon>
        <taxon>Arthropoda</taxon>
        <taxon>Hexapoda</taxon>
        <taxon>Insecta</taxon>
        <taxon>Pterygota</taxon>
        <taxon>Neoptera</taxon>
        <taxon>Endopterygota</taxon>
        <taxon>Diptera</taxon>
        <taxon>Nematocera</taxon>
        <taxon>Chironomoidea</taxon>
        <taxon>Ceratopogonidae</taxon>
        <taxon>Ceratopogoninae</taxon>
        <taxon>Culicoides</taxon>
        <taxon>Monoculicoides</taxon>
    </lineage>
</organism>
<dbReference type="Gene3D" id="3.30.230.70">
    <property type="entry name" value="GHMP Kinase, N-terminal domain"/>
    <property type="match status" value="2"/>
</dbReference>
<comment type="similarity">
    <text evidence="1">Belongs to the polyribonucleotide nucleotidyltransferase family.</text>
</comment>
<dbReference type="GO" id="GO:0005739">
    <property type="term" value="C:mitochondrion"/>
    <property type="evidence" value="ECO:0007669"/>
    <property type="project" value="TreeGrafter"/>
</dbReference>
<dbReference type="InterPro" id="IPR020568">
    <property type="entry name" value="Ribosomal_Su5_D2-typ_SF"/>
</dbReference>
<evidence type="ECO:0000256" key="2">
    <source>
        <dbReference type="ARBA" id="ARBA00012416"/>
    </source>
</evidence>
<dbReference type="InterPro" id="IPR036456">
    <property type="entry name" value="PNPase_PH_RNA-bd_sf"/>
</dbReference>
<dbReference type="CDD" id="cd11364">
    <property type="entry name" value="RNase_PH_PNPase_2"/>
    <property type="match status" value="1"/>
</dbReference>